<comment type="subcellular location">
    <subcellularLocation>
        <location evidence="1">Membrane</location>
        <topology evidence="1">Multi-pass membrane protein</topology>
    </subcellularLocation>
</comment>
<feature type="transmembrane region" description="Helical" evidence="6">
    <location>
        <begin position="197"/>
        <end position="220"/>
    </location>
</feature>
<feature type="transmembrane region" description="Helical" evidence="6">
    <location>
        <begin position="320"/>
        <end position="343"/>
    </location>
</feature>
<dbReference type="GO" id="GO:0022857">
    <property type="term" value="F:transmembrane transporter activity"/>
    <property type="evidence" value="ECO:0007669"/>
    <property type="project" value="InterPro"/>
</dbReference>
<dbReference type="PANTHER" id="PTHR23501">
    <property type="entry name" value="MAJOR FACILITATOR SUPERFAMILY"/>
    <property type="match status" value="1"/>
</dbReference>
<dbReference type="Gene3D" id="1.20.1250.20">
    <property type="entry name" value="MFS general substrate transporter like domains"/>
    <property type="match status" value="1"/>
</dbReference>
<evidence type="ECO:0000313" key="9">
    <source>
        <dbReference type="Proteomes" id="UP000305067"/>
    </source>
</evidence>
<evidence type="ECO:0000259" key="7">
    <source>
        <dbReference type="PROSITE" id="PS50850"/>
    </source>
</evidence>
<feature type="transmembrane region" description="Helical" evidence="6">
    <location>
        <begin position="258"/>
        <end position="277"/>
    </location>
</feature>
<protein>
    <submittedName>
        <fullName evidence="8">Major facilitator superfamily domain-containing protein</fullName>
    </submittedName>
</protein>
<dbReference type="InterPro" id="IPR036259">
    <property type="entry name" value="MFS_trans_sf"/>
</dbReference>
<dbReference type="OrthoDB" id="2241241at2759"/>
<sequence length="603" mass="65584">MQATTATTEVDAPHGIQARKEPGVARIEAMFRVFTNKRSHWLLYACIGLIVYVASLQSNTVFNFLVLATSSYGQHSLLGAITVANSILAAVVIPFIAKIADATSRPRTYLFALFFYILGYTMVAASRNVETLAVGQLFANIGDKGISLVNSILIADITPLKWRGWGFAMISTPYIVNAFISAPVVESILSRGPDSWRWGYAIFVIVLPVAFAPALGFLFWAEFKAKQQGVVVYDESTVRESHGVVAAVLHHFEAADTIGLLLLGGAFALLLLPMTLYNQLPGGWNNKGIIIMFVFGAVLMIAFGVWELKFCKKPLMSKRILNKTLLLAIVIDFFYYLGGYFRLLYFSSWVWVVKDYSYGEWTMFNNAMGVGLCAFSLISGAAIRYLQRYKSVQLFGLVFYIVGFGLTVYCRRPDPSTGALVMTQLLISFGGACSVVGSQVAAQASVRHEDMASAIALLSLWTTLGGSIGSAISTALWTSRLPMALAKHLPDVSAEQRALIFGSIDVARNSEPAVRTGVILAYVDTVESMWIAALVLSVVPFIATLFMDNYYLGDTHNAVENTLVSGEHVGKTAAGSDDEGSRSSMAKSDHSVPTEPAQKTSTV</sequence>
<evidence type="ECO:0000256" key="2">
    <source>
        <dbReference type="ARBA" id="ARBA00022692"/>
    </source>
</evidence>
<keyword evidence="9" id="KW-1185">Reference proteome</keyword>
<feature type="transmembrane region" description="Helical" evidence="6">
    <location>
        <begin position="289"/>
        <end position="308"/>
    </location>
</feature>
<dbReference type="Proteomes" id="UP000305067">
    <property type="component" value="Unassembled WGS sequence"/>
</dbReference>
<dbReference type="PROSITE" id="PS50850">
    <property type="entry name" value="MFS"/>
    <property type="match status" value="1"/>
</dbReference>
<dbReference type="PANTHER" id="PTHR23501:SF58">
    <property type="entry name" value="LOW AFFINITY HEME TRANSPORTER STR3"/>
    <property type="match status" value="1"/>
</dbReference>
<feature type="transmembrane region" description="Helical" evidence="6">
    <location>
        <begin position="454"/>
        <end position="477"/>
    </location>
</feature>
<feature type="transmembrane region" description="Helical" evidence="6">
    <location>
        <begin position="392"/>
        <end position="409"/>
    </location>
</feature>
<feature type="transmembrane region" description="Helical" evidence="6">
    <location>
        <begin position="132"/>
        <end position="153"/>
    </location>
</feature>
<reference evidence="8 9" key="1">
    <citation type="journal article" date="2019" name="Nat. Ecol. Evol.">
        <title>Megaphylogeny resolves global patterns of mushroom evolution.</title>
        <authorList>
            <person name="Varga T."/>
            <person name="Krizsan K."/>
            <person name="Foldi C."/>
            <person name="Dima B."/>
            <person name="Sanchez-Garcia M."/>
            <person name="Sanchez-Ramirez S."/>
            <person name="Szollosi G.J."/>
            <person name="Szarkandi J.G."/>
            <person name="Papp V."/>
            <person name="Albert L."/>
            <person name="Andreopoulos W."/>
            <person name="Angelini C."/>
            <person name="Antonin V."/>
            <person name="Barry K.W."/>
            <person name="Bougher N.L."/>
            <person name="Buchanan P."/>
            <person name="Buyck B."/>
            <person name="Bense V."/>
            <person name="Catcheside P."/>
            <person name="Chovatia M."/>
            <person name="Cooper J."/>
            <person name="Damon W."/>
            <person name="Desjardin D."/>
            <person name="Finy P."/>
            <person name="Geml J."/>
            <person name="Haridas S."/>
            <person name="Hughes K."/>
            <person name="Justo A."/>
            <person name="Karasinski D."/>
            <person name="Kautmanova I."/>
            <person name="Kiss B."/>
            <person name="Kocsube S."/>
            <person name="Kotiranta H."/>
            <person name="LaButti K.M."/>
            <person name="Lechner B.E."/>
            <person name="Liimatainen K."/>
            <person name="Lipzen A."/>
            <person name="Lukacs Z."/>
            <person name="Mihaltcheva S."/>
            <person name="Morgado L.N."/>
            <person name="Niskanen T."/>
            <person name="Noordeloos M.E."/>
            <person name="Ohm R.A."/>
            <person name="Ortiz-Santana B."/>
            <person name="Ovrebo C."/>
            <person name="Racz N."/>
            <person name="Riley R."/>
            <person name="Savchenko A."/>
            <person name="Shiryaev A."/>
            <person name="Soop K."/>
            <person name="Spirin V."/>
            <person name="Szebenyi C."/>
            <person name="Tomsovsky M."/>
            <person name="Tulloss R.E."/>
            <person name="Uehling J."/>
            <person name="Grigoriev I.V."/>
            <person name="Vagvolgyi C."/>
            <person name="Papp T."/>
            <person name="Martin F.M."/>
            <person name="Miettinen O."/>
            <person name="Hibbett D.S."/>
            <person name="Nagy L.G."/>
        </authorList>
    </citation>
    <scope>NUCLEOTIDE SEQUENCE [LARGE SCALE GENOMIC DNA]</scope>
    <source>
        <strain evidence="8 9">CBS 309.79</strain>
    </source>
</reference>
<evidence type="ECO:0000256" key="4">
    <source>
        <dbReference type="ARBA" id="ARBA00023136"/>
    </source>
</evidence>
<accession>A0A5C3QHX3</accession>
<dbReference type="STRING" id="1884261.A0A5C3QHX3"/>
<feature type="transmembrane region" description="Helical" evidence="6">
    <location>
        <begin position="77"/>
        <end position="97"/>
    </location>
</feature>
<proteinExistence type="predicted"/>
<dbReference type="InterPro" id="IPR020846">
    <property type="entry name" value="MFS_dom"/>
</dbReference>
<evidence type="ECO:0000256" key="1">
    <source>
        <dbReference type="ARBA" id="ARBA00004141"/>
    </source>
</evidence>
<name>A0A5C3QHX3_9AGAR</name>
<dbReference type="Pfam" id="PF07690">
    <property type="entry name" value="MFS_1"/>
    <property type="match status" value="1"/>
</dbReference>
<keyword evidence="3 6" id="KW-1133">Transmembrane helix</keyword>
<dbReference type="SUPFAM" id="SSF103473">
    <property type="entry name" value="MFS general substrate transporter"/>
    <property type="match status" value="1"/>
</dbReference>
<feature type="transmembrane region" description="Helical" evidence="6">
    <location>
        <begin position="165"/>
        <end position="185"/>
    </location>
</feature>
<feature type="transmembrane region" description="Helical" evidence="6">
    <location>
        <begin position="363"/>
        <end position="385"/>
    </location>
</feature>
<keyword evidence="2 6" id="KW-0812">Transmembrane</keyword>
<evidence type="ECO:0000256" key="3">
    <source>
        <dbReference type="ARBA" id="ARBA00022989"/>
    </source>
</evidence>
<feature type="transmembrane region" description="Helical" evidence="6">
    <location>
        <begin position="109"/>
        <end position="126"/>
    </location>
</feature>
<dbReference type="GO" id="GO:0005886">
    <property type="term" value="C:plasma membrane"/>
    <property type="evidence" value="ECO:0007669"/>
    <property type="project" value="TreeGrafter"/>
</dbReference>
<feature type="transmembrane region" description="Helical" evidence="6">
    <location>
        <begin position="41"/>
        <end position="65"/>
    </location>
</feature>
<dbReference type="EMBL" id="ML178832">
    <property type="protein sequence ID" value="TFK99778.1"/>
    <property type="molecule type" value="Genomic_DNA"/>
</dbReference>
<evidence type="ECO:0000256" key="6">
    <source>
        <dbReference type="SAM" id="Phobius"/>
    </source>
</evidence>
<gene>
    <name evidence="8" type="ORF">BDV98DRAFT_570822</name>
</gene>
<feature type="region of interest" description="Disordered" evidence="5">
    <location>
        <begin position="570"/>
        <end position="603"/>
    </location>
</feature>
<feature type="transmembrane region" description="Helical" evidence="6">
    <location>
        <begin position="529"/>
        <end position="547"/>
    </location>
</feature>
<organism evidence="8 9">
    <name type="scientific">Pterulicium gracile</name>
    <dbReference type="NCBI Taxonomy" id="1884261"/>
    <lineage>
        <taxon>Eukaryota</taxon>
        <taxon>Fungi</taxon>
        <taxon>Dikarya</taxon>
        <taxon>Basidiomycota</taxon>
        <taxon>Agaricomycotina</taxon>
        <taxon>Agaricomycetes</taxon>
        <taxon>Agaricomycetidae</taxon>
        <taxon>Agaricales</taxon>
        <taxon>Pleurotineae</taxon>
        <taxon>Pterulaceae</taxon>
        <taxon>Pterulicium</taxon>
    </lineage>
</organism>
<feature type="domain" description="Major facilitator superfamily (MFS) profile" evidence="7">
    <location>
        <begin position="43"/>
        <end position="551"/>
    </location>
</feature>
<dbReference type="AlphaFoldDB" id="A0A5C3QHX3"/>
<evidence type="ECO:0000256" key="5">
    <source>
        <dbReference type="SAM" id="MobiDB-lite"/>
    </source>
</evidence>
<evidence type="ECO:0000313" key="8">
    <source>
        <dbReference type="EMBL" id="TFK99778.1"/>
    </source>
</evidence>
<keyword evidence="4 6" id="KW-0472">Membrane</keyword>
<dbReference type="InterPro" id="IPR011701">
    <property type="entry name" value="MFS"/>
</dbReference>
<feature type="transmembrane region" description="Helical" evidence="6">
    <location>
        <begin position="421"/>
        <end position="442"/>
    </location>
</feature>